<dbReference type="CDD" id="cd00419">
    <property type="entry name" value="Ferrochelatase_C"/>
    <property type="match status" value="1"/>
</dbReference>
<keyword evidence="3 8" id="KW-0408">Iron</keyword>
<name>A0A183TWV7_TOXCA</name>
<comment type="similarity">
    <text evidence="2 8">Belongs to the ferrochelatase family.</text>
</comment>
<dbReference type="Pfam" id="PF00762">
    <property type="entry name" value="Ferrochelatase"/>
    <property type="match status" value="1"/>
</dbReference>
<dbReference type="InterPro" id="IPR033659">
    <property type="entry name" value="Ferrochelatase_N"/>
</dbReference>
<dbReference type="Proteomes" id="UP000050794">
    <property type="component" value="Unassembled WGS sequence"/>
</dbReference>
<dbReference type="InterPro" id="IPR019772">
    <property type="entry name" value="Ferrochelatase_AS"/>
</dbReference>
<evidence type="ECO:0000313" key="13">
    <source>
        <dbReference type="WBParaSite" id="TCNE_0000072601-mRNA-1"/>
    </source>
</evidence>
<comment type="function">
    <text evidence="8">Catalyzes the ferrous insertion into protoporphyrin IX.</text>
</comment>
<reference evidence="11 12" key="2">
    <citation type="submission" date="2018-11" db="EMBL/GenBank/DDBJ databases">
        <authorList>
            <consortium name="Pathogen Informatics"/>
        </authorList>
    </citation>
    <scope>NUCLEOTIDE SEQUENCE [LARGE SCALE GENOMIC DNA]</scope>
</reference>
<keyword evidence="8" id="KW-0496">Mitochondrion</keyword>
<evidence type="ECO:0000256" key="8">
    <source>
        <dbReference type="RuleBase" id="RU000607"/>
    </source>
</evidence>
<dbReference type="GO" id="GO:0006783">
    <property type="term" value="P:heme biosynthetic process"/>
    <property type="evidence" value="ECO:0007669"/>
    <property type="project" value="UniProtKB-UniRule"/>
</dbReference>
<dbReference type="EC" id="4.98.1.1" evidence="8"/>
<keyword evidence="4 8" id="KW-0350">Heme biosynthesis</keyword>
<dbReference type="WBParaSite" id="TCNE_0000072601-mRNA-1">
    <property type="protein sequence ID" value="TCNE_0000072601-mRNA-1"/>
    <property type="gene ID" value="TCNE_0000072601"/>
</dbReference>
<proteinExistence type="inferred from homology"/>
<dbReference type="GO" id="GO:0004325">
    <property type="term" value="F:ferrochelatase activity"/>
    <property type="evidence" value="ECO:0007669"/>
    <property type="project" value="UniProtKB-UniRule"/>
</dbReference>
<keyword evidence="9" id="KW-0812">Transmembrane</keyword>
<accession>A0A183TWV7</accession>
<evidence type="ECO:0000256" key="1">
    <source>
        <dbReference type="ARBA" id="ARBA00004943"/>
    </source>
</evidence>
<evidence type="ECO:0000256" key="5">
    <source>
        <dbReference type="ARBA" id="ARBA00023239"/>
    </source>
</evidence>
<dbReference type="PROSITE" id="PS00534">
    <property type="entry name" value="FERROCHELATASE"/>
    <property type="match status" value="1"/>
</dbReference>
<keyword evidence="5 8" id="KW-0456">Lyase</keyword>
<keyword evidence="8" id="KW-0999">Mitochondrion inner membrane</keyword>
<protein>
    <recommendedName>
        <fullName evidence="8">Ferrochelatase</fullName>
        <ecNumber evidence="8">4.98.1.1</ecNumber>
    </recommendedName>
</protein>
<feature type="chain" id="PRO_5044552869" description="Ferrochelatase" evidence="10">
    <location>
        <begin position="24"/>
        <end position="362"/>
    </location>
</feature>
<dbReference type="EMBL" id="UYWY01000402">
    <property type="protein sequence ID" value="VDM24763.1"/>
    <property type="molecule type" value="Genomic_DNA"/>
</dbReference>
<evidence type="ECO:0000313" key="11">
    <source>
        <dbReference type="EMBL" id="VDM24763.1"/>
    </source>
</evidence>
<keyword evidence="9" id="KW-1133">Transmembrane helix</keyword>
<dbReference type="InterPro" id="IPR033644">
    <property type="entry name" value="Ferrochelatase_C"/>
</dbReference>
<evidence type="ECO:0000256" key="6">
    <source>
        <dbReference type="ARBA" id="ARBA00023244"/>
    </source>
</evidence>
<evidence type="ECO:0000313" key="12">
    <source>
        <dbReference type="Proteomes" id="UP000050794"/>
    </source>
</evidence>
<keyword evidence="9" id="KW-0472">Membrane</keyword>
<evidence type="ECO:0000256" key="10">
    <source>
        <dbReference type="SAM" id="SignalP"/>
    </source>
</evidence>
<dbReference type="SUPFAM" id="SSF53800">
    <property type="entry name" value="Chelatase"/>
    <property type="match status" value="1"/>
</dbReference>
<feature type="transmembrane region" description="Helical" evidence="9">
    <location>
        <begin position="73"/>
        <end position="91"/>
    </location>
</feature>
<dbReference type="GO" id="GO:0005743">
    <property type="term" value="C:mitochondrial inner membrane"/>
    <property type="evidence" value="ECO:0007669"/>
    <property type="project" value="UniProtKB-SubCell"/>
</dbReference>
<keyword evidence="12" id="KW-1185">Reference proteome</keyword>
<evidence type="ECO:0000256" key="9">
    <source>
        <dbReference type="SAM" id="Phobius"/>
    </source>
</evidence>
<feature type="signal peptide" evidence="10">
    <location>
        <begin position="1"/>
        <end position="23"/>
    </location>
</feature>
<sequence>MKRCRGLLKHFSIAFLFTHNLFTHRSPQISPPPEAKTGILLVNTGTPQHFTYCSIRSYLSQFLSDRRVIEIPLIIWWPILHFIILIIRPFIKGRQYKSIWNWEQDEAPLRTMSRNQASLLAKRFDQSQVEVEWAFRYGGPSIKSKIDALHKNGCNRLLLLPLFPQYSAVSSATVVDEAIRALLTQRHQMALRTIPEFYSEECYIAAIVSSIEYSISTERFSPEAIVFSYHGIPLDYQRKGDPYGLQCHQTTRFIQRKLKVNCEVITAFQSRFGNDEWLKPYTEDVVVRLARSGVKRIAVVAPGFICDCLETIDELQTDAAKRFEENGGEQLLYVNCLNDSEDAIDVIEKIVRKHLHGFLLSV</sequence>
<dbReference type="Gene3D" id="3.40.50.1400">
    <property type="match status" value="2"/>
</dbReference>
<comment type="subcellular location">
    <subcellularLocation>
        <location evidence="8">Mitochondrion inner membrane</location>
    </subcellularLocation>
</comment>
<dbReference type="HAMAP" id="MF_00323">
    <property type="entry name" value="Ferrochelatase"/>
    <property type="match status" value="1"/>
</dbReference>
<evidence type="ECO:0000256" key="3">
    <source>
        <dbReference type="ARBA" id="ARBA00023004"/>
    </source>
</evidence>
<evidence type="ECO:0000256" key="4">
    <source>
        <dbReference type="ARBA" id="ARBA00023133"/>
    </source>
</evidence>
<evidence type="ECO:0000256" key="2">
    <source>
        <dbReference type="ARBA" id="ARBA00007718"/>
    </source>
</evidence>
<dbReference type="CDD" id="cd03411">
    <property type="entry name" value="Ferrochelatase_N"/>
    <property type="match status" value="1"/>
</dbReference>
<keyword evidence="6 8" id="KW-0627">Porphyrin biosynthesis</keyword>
<evidence type="ECO:0000256" key="7">
    <source>
        <dbReference type="ARBA" id="ARBA00049915"/>
    </source>
</evidence>
<comment type="catalytic activity">
    <reaction evidence="7">
        <text>heme b + 2 H(+) = protoporphyrin IX + Fe(2+)</text>
        <dbReference type="Rhea" id="RHEA:22584"/>
        <dbReference type="ChEBI" id="CHEBI:15378"/>
        <dbReference type="ChEBI" id="CHEBI:29033"/>
        <dbReference type="ChEBI" id="CHEBI:57306"/>
        <dbReference type="ChEBI" id="CHEBI:60344"/>
        <dbReference type="EC" id="4.98.1.1"/>
    </reaction>
    <physiologicalReaction direction="right-to-left" evidence="7">
        <dbReference type="Rhea" id="RHEA:22586"/>
    </physiologicalReaction>
</comment>
<dbReference type="UniPathway" id="UPA00252">
    <property type="reaction ID" value="UER00325"/>
</dbReference>
<organism evidence="12 13">
    <name type="scientific">Toxocara canis</name>
    <name type="common">Canine roundworm</name>
    <dbReference type="NCBI Taxonomy" id="6265"/>
    <lineage>
        <taxon>Eukaryota</taxon>
        <taxon>Metazoa</taxon>
        <taxon>Ecdysozoa</taxon>
        <taxon>Nematoda</taxon>
        <taxon>Chromadorea</taxon>
        <taxon>Rhabditida</taxon>
        <taxon>Spirurina</taxon>
        <taxon>Ascaridomorpha</taxon>
        <taxon>Ascaridoidea</taxon>
        <taxon>Toxocaridae</taxon>
        <taxon>Toxocara</taxon>
    </lineage>
</organism>
<dbReference type="AlphaFoldDB" id="A0A183TWV7"/>
<reference evidence="13" key="1">
    <citation type="submission" date="2016-06" db="UniProtKB">
        <authorList>
            <consortium name="WormBaseParasite"/>
        </authorList>
    </citation>
    <scope>IDENTIFICATION</scope>
</reference>
<dbReference type="NCBIfam" id="TIGR00109">
    <property type="entry name" value="hemH"/>
    <property type="match status" value="1"/>
</dbReference>
<keyword evidence="10" id="KW-0732">Signal</keyword>
<gene>
    <name evidence="11" type="ORF">TCNE_LOCUS727</name>
</gene>
<dbReference type="PANTHER" id="PTHR11108:SF1">
    <property type="entry name" value="FERROCHELATASE, MITOCHONDRIAL"/>
    <property type="match status" value="1"/>
</dbReference>
<dbReference type="InterPro" id="IPR001015">
    <property type="entry name" value="Ferrochelatase"/>
</dbReference>
<dbReference type="PANTHER" id="PTHR11108">
    <property type="entry name" value="FERROCHELATASE"/>
    <property type="match status" value="1"/>
</dbReference>
<comment type="pathway">
    <text evidence="1 8">Porphyrin-containing compound metabolism; protoheme biosynthesis; protoheme from protoporphyrin-IX: step 1/1.</text>
</comment>